<evidence type="ECO:0000256" key="1">
    <source>
        <dbReference type="SAM" id="MobiDB-lite"/>
    </source>
</evidence>
<evidence type="ECO:0000313" key="2">
    <source>
        <dbReference type="EMBL" id="ETO08212.1"/>
    </source>
</evidence>
<feature type="region of interest" description="Disordered" evidence="1">
    <location>
        <begin position="221"/>
        <end position="259"/>
    </location>
</feature>
<keyword evidence="3" id="KW-1185">Reference proteome</keyword>
<dbReference type="Gene3D" id="2.120.10.80">
    <property type="entry name" value="Kelch-type beta propeller"/>
    <property type="match status" value="1"/>
</dbReference>
<accession>X6M414</accession>
<organism evidence="2 3">
    <name type="scientific">Reticulomyxa filosa</name>
    <dbReference type="NCBI Taxonomy" id="46433"/>
    <lineage>
        <taxon>Eukaryota</taxon>
        <taxon>Sar</taxon>
        <taxon>Rhizaria</taxon>
        <taxon>Retaria</taxon>
        <taxon>Foraminifera</taxon>
        <taxon>Monothalamids</taxon>
        <taxon>Reticulomyxidae</taxon>
        <taxon>Reticulomyxa</taxon>
    </lineage>
</organism>
<evidence type="ECO:0000313" key="3">
    <source>
        <dbReference type="Proteomes" id="UP000023152"/>
    </source>
</evidence>
<dbReference type="AlphaFoldDB" id="X6M414"/>
<dbReference type="SUPFAM" id="SSF117281">
    <property type="entry name" value="Kelch motif"/>
    <property type="match status" value="1"/>
</dbReference>
<dbReference type="Proteomes" id="UP000023152">
    <property type="component" value="Unassembled WGS sequence"/>
</dbReference>
<feature type="compositionally biased region" description="Polar residues" evidence="1">
    <location>
        <begin position="243"/>
        <end position="259"/>
    </location>
</feature>
<feature type="compositionally biased region" description="Basic residues" evidence="1">
    <location>
        <begin position="225"/>
        <end position="239"/>
    </location>
</feature>
<dbReference type="EMBL" id="ASPP01025260">
    <property type="protein sequence ID" value="ETO08212.1"/>
    <property type="molecule type" value="Genomic_DNA"/>
</dbReference>
<gene>
    <name evidence="2" type="ORF">RFI_29177</name>
</gene>
<reference evidence="2 3" key="1">
    <citation type="journal article" date="2013" name="Curr. Biol.">
        <title>The Genome of the Foraminiferan Reticulomyxa filosa.</title>
        <authorList>
            <person name="Glockner G."/>
            <person name="Hulsmann N."/>
            <person name="Schleicher M."/>
            <person name="Noegel A.A."/>
            <person name="Eichinger L."/>
            <person name="Gallinger C."/>
            <person name="Pawlowski J."/>
            <person name="Sierra R."/>
            <person name="Euteneuer U."/>
            <person name="Pillet L."/>
            <person name="Moustafa A."/>
            <person name="Platzer M."/>
            <person name="Groth M."/>
            <person name="Szafranski K."/>
            <person name="Schliwa M."/>
        </authorList>
    </citation>
    <scope>NUCLEOTIDE SEQUENCE [LARGE SCALE GENOMIC DNA]</scope>
</reference>
<dbReference type="InterPro" id="IPR015915">
    <property type="entry name" value="Kelch-typ_b-propeller"/>
</dbReference>
<protein>
    <submittedName>
        <fullName evidence="2">Uncharacterized protein</fullName>
    </submittedName>
</protein>
<name>X6M414_RETFI</name>
<proteinExistence type="predicted"/>
<comment type="caution">
    <text evidence="2">The sequence shown here is derived from an EMBL/GenBank/DDBJ whole genome shotgun (WGS) entry which is preliminary data.</text>
</comment>
<sequence>KKKKKKVVYVFFKKKKKGKKESKKGGKKEKIFFFGFVCQCFDMSTQQYTLGVDTIARLQAETTAYDFRCEYGNLAVAAFDTGCDALPSSTTGSIVVVGGRTYGSTSSGFLDYVQLCKGDYTNCQVLGMRLPQPTSQMRVIGLTSCIFVEFGGITEAGMNEQFYIGDTCGQKWLYNQDMTALISEFSLVYSNNVLCLYGGFVDNYMQNIAYCTNFTAPNVPTTAKPTKRPTKRPTVKPSRKPTQSPTGAPTLPAQGTPQFTNGWNKAYGWDDGRDSQSCHTYGNLLFVLGGKNTAQS</sequence>
<feature type="non-terminal residue" evidence="2">
    <location>
        <position position="1"/>
    </location>
</feature>